<proteinExistence type="predicted"/>
<evidence type="ECO:0000313" key="3">
    <source>
        <dbReference type="EMBL" id="MPC63875.1"/>
    </source>
</evidence>
<name>A0A5B7H2J8_PORTR</name>
<keyword evidence="2" id="KW-1133">Transmembrane helix</keyword>
<dbReference type="Proteomes" id="UP000324222">
    <property type="component" value="Unassembled WGS sequence"/>
</dbReference>
<protein>
    <submittedName>
        <fullName evidence="3">Uncharacterized protein</fullName>
    </submittedName>
</protein>
<organism evidence="3 4">
    <name type="scientific">Portunus trituberculatus</name>
    <name type="common">Swimming crab</name>
    <name type="synonym">Neptunus trituberculatus</name>
    <dbReference type="NCBI Taxonomy" id="210409"/>
    <lineage>
        <taxon>Eukaryota</taxon>
        <taxon>Metazoa</taxon>
        <taxon>Ecdysozoa</taxon>
        <taxon>Arthropoda</taxon>
        <taxon>Crustacea</taxon>
        <taxon>Multicrustacea</taxon>
        <taxon>Malacostraca</taxon>
        <taxon>Eumalacostraca</taxon>
        <taxon>Eucarida</taxon>
        <taxon>Decapoda</taxon>
        <taxon>Pleocyemata</taxon>
        <taxon>Brachyura</taxon>
        <taxon>Eubrachyura</taxon>
        <taxon>Portunoidea</taxon>
        <taxon>Portunidae</taxon>
        <taxon>Portuninae</taxon>
        <taxon>Portunus</taxon>
    </lineage>
</organism>
<feature type="compositionally biased region" description="Low complexity" evidence="1">
    <location>
        <begin position="129"/>
        <end position="141"/>
    </location>
</feature>
<dbReference type="EMBL" id="VSRR010021374">
    <property type="protein sequence ID" value="MPC63875.1"/>
    <property type="molecule type" value="Genomic_DNA"/>
</dbReference>
<evidence type="ECO:0000313" key="4">
    <source>
        <dbReference type="Proteomes" id="UP000324222"/>
    </source>
</evidence>
<reference evidence="3 4" key="1">
    <citation type="submission" date="2019-05" db="EMBL/GenBank/DDBJ databases">
        <title>Another draft genome of Portunus trituberculatus and its Hox gene families provides insights of decapod evolution.</title>
        <authorList>
            <person name="Jeong J.-H."/>
            <person name="Song I."/>
            <person name="Kim S."/>
            <person name="Choi T."/>
            <person name="Kim D."/>
            <person name="Ryu S."/>
            <person name="Kim W."/>
        </authorList>
    </citation>
    <scope>NUCLEOTIDE SEQUENCE [LARGE SCALE GENOMIC DNA]</scope>
    <source>
        <tissue evidence="3">Muscle</tissue>
    </source>
</reference>
<sequence>MEYLCFVNPVPGPLPQWMALGLPFLLETWVATMVTVAAGMLLFTFVARIGLFVELKMHMSATTDEPDSSDPIGFNHRYTDSDRQDWQETLGTASYVHLGNNTVQTGNTGYYTGRVRRRRTRAGNREGAETAAGGQTGLTQEDLVDAESGPAMHQKATRPRVEQGETAGEGRDGPNLNTATHLLQYCHWLTSEPITAVLST</sequence>
<gene>
    <name evidence="3" type="ORF">E2C01_057983</name>
</gene>
<dbReference type="AlphaFoldDB" id="A0A5B7H2J8"/>
<keyword evidence="2" id="KW-0812">Transmembrane</keyword>
<keyword evidence="2" id="KW-0472">Membrane</keyword>
<feature type="compositionally biased region" description="Basic and acidic residues" evidence="1">
    <location>
        <begin position="159"/>
        <end position="172"/>
    </location>
</feature>
<evidence type="ECO:0000256" key="1">
    <source>
        <dbReference type="SAM" id="MobiDB-lite"/>
    </source>
</evidence>
<feature type="transmembrane region" description="Helical" evidence="2">
    <location>
        <begin position="28"/>
        <end position="51"/>
    </location>
</feature>
<accession>A0A5B7H2J8</accession>
<feature type="region of interest" description="Disordered" evidence="1">
    <location>
        <begin position="119"/>
        <end position="177"/>
    </location>
</feature>
<keyword evidence="4" id="KW-1185">Reference proteome</keyword>
<evidence type="ECO:0000256" key="2">
    <source>
        <dbReference type="SAM" id="Phobius"/>
    </source>
</evidence>
<comment type="caution">
    <text evidence="3">The sequence shown here is derived from an EMBL/GenBank/DDBJ whole genome shotgun (WGS) entry which is preliminary data.</text>
</comment>